<dbReference type="CDD" id="cd05403">
    <property type="entry name" value="NT_KNTase_like"/>
    <property type="match status" value="1"/>
</dbReference>
<evidence type="ECO:0000313" key="3">
    <source>
        <dbReference type="Proteomes" id="UP001157138"/>
    </source>
</evidence>
<sequence length="262" mass="30204">MSDEWINGLDSKGFIINPCSLDYLQPEFKPYLENTIQTLEATFGNQLHSVYLYGSVARGNAQEYVSDLDISLVFRYPLEPKIVDELFSIKTQLEAQAPKLSKIDFDPGYLEQVLSPDEVYRWHFWLKHCCCCVWGRDLSQQFARQKPSINIALALNNDLDIFMTEQRSKLEHDSQNSIGKMLAKKILRSAYTLYAHQDNSWHTELSRCADVARYYYPNDTEYIDIAIRIINSGTATTNEIDILVNDWGNKLTEQIALLNSQL</sequence>
<proteinExistence type="predicted"/>
<protein>
    <submittedName>
        <fullName evidence="2">Nucleotidyltransferase</fullName>
    </submittedName>
</protein>
<evidence type="ECO:0000313" key="2">
    <source>
        <dbReference type="EMBL" id="GLT16431.1"/>
    </source>
</evidence>
<dbReference type="SUPFAM" id="SSF81301">
    <property type="entry name" value="Nucleotidyltransferase"/>
    <property type="match status" value="1"/>
</dbReference>
<evidence type="ECO:0000259" key="1">
    <source>
        <dbReference type="Pfam" id="PF01909"/>
    </source>
</evidence>
<gene>
    <name evidence="2" type="ORF">GCM10007938_02070</name>
</gene>
<comment type="caution">
    <text evidence="2">The sequence shown here is derived from an EMBL/GenBank/DDBJ whole genome shotgun (WGS) entry which is preliminary data.</text>
</comment>
<organism evidence="2 3">
    <name type="scientific">Vibrio zhanjiangensis</name>
    <dbReference type="NCBI Taxonomy" id="1046128"/>
    <lineage>
        <taxon>Bacteria</taxon>
        <taxon>Pseudomonadati</taxon>
        <taxon>Pseudomonadota</taxon>
        <taxon>Gammaproteobacteria</taxon>
        <taxon>Vibrionales</taxon>
        <taxon>Vibrionaceae</taxon>
        <taxon>Vibrio</taxon>
    </lineage>
</organism>
<dbReference type="InterPro" id="IPR002934">
    <property type="entry name" value="Polymerase_NTP_transf_dom"/>
</dbReference>
<dbReference type="InterPro" id="IPR043519">
    <property type="entry name" value="NT_sf"/>
</dbReference>
<name>A0ABQ6ETQ4_9VIBR</name>
<keyword evidence="3" id="KW-1185">Reference proteome</keyword>
<dbReference type="RefSeq" id="WP_284190360.1">
    <property type="nucleotide sequence ID" value="NZ_BSPW01000005.1"/>
</dbReference>
<reference evidence="3" key="1">
    <citation type="journal article" date="2019" name="Int. J. Syst. Evol. Microbiol.">
        <title>The Global Catalogue of Microorganisms (GCM) 10K type strain sequencing project: providing services to taxonomists for standard genome sequencing and annotation.</title>
        <authorList>
            <consortium name="The Broad Institute Genomics Platform"/>
            <consortium name="The Broad Institute Genome Sequencing Center for Infectious Disease"/>
            <person name="Wu L."/>
            <person name="Ma J."/>
        </authorList>
    </citation>
    <scope>NUCLEOTIDE SEQUENCE [LARGE SCALE GENOMIC DNA]</scope>
    <source>
        <strain evidence="3">NBRC 108723</strain>
    </source>
</reference>
<feature type="domain" description="Polymerase nucleotidyl transferase" evidence="1">
    <location>
        <begin position="47"/>
        <end position="84"/>
    </location>
</feature>
<dbReference type="Proteomes" id="UP001157138">
    <property type="component" value="Unassembled WGS sequence"/>
</dbReference>
<dbReference type="EMBL" id="BSPW01000005">
    <property type="protein sequence ID" value="GLT16431.1"/>
    <property type="molecule type" value="Genomic_DNA"/>
</dbReference>
<accession>A0ABQ6ETQ4</accession>
<dbReference type="Pfam" id="PF01909">
    <property type="entry name" value="NTP_transf_2"/>
    <property type="match status" value="1"/>
</dbReference>
<dbReference type="Gene3D" id="3.30.460.10">
    <property type="entry name" value="Beta Polymerase, domain 2"/>
    <property type="match status" value="1"/>
</dbReference>